<name>A0ABS7ML44_9ACTN</name>
<protein>
    <submittedName>
        <fullName evidence="3">Recombinase family protein</fullName>
    </submittedName>
</protein>
<feature type="region of interest" description="Disordered" evidence="1">
    <location>
        <begin position="116"/>
        <end position="137"/>
    </location>
</feature>
<dbReference type="RefSeq" id="WP_222199739.1">
    <property type="nucleotide sequence ID" value="NZ_JAIMFO010000007.1"/>
</dbReference>
<evidence type="ECO:0000256" key="1">
    <source>
        <dbReference type="SAM" id="MobiDB-lite"/>
    </source>
</evidence>
<comment type="caution">
    <text evidence="3">The sequence shown here is derived from an EMBL/GenBank/DDBJ whole genome shotgun (WGS) entry which is preliminary data.</text>
</comment>
<keyword evidence="4" id="KW-1185">Reference proteome</keyword>
<evidence type="ECO:0000313" key="3">
    <source>
        <dbReference type="EMBL" id="MBY4798028.1"/>
    </source>
</evidence>
<feature type="domain" description="Recombinase" evidence="2">
    <location>
        <begin position="15"/>
        <end position="120"/>
    </location>
</feature>
<dbReference type="InterPro" id="IPR011109">
    <property type="entry name" value="DNA_bind_recombinase_dom"/>
</dbReference>
<dbReference type="InterPro" id="IPR038109">
    <property type="entry name" value="DNA_bind_recomb_sf"/>
</dbReference>
<evidence type="ECO:0000313" key="4">
    <source>
        <dbReference type="Proteomes" id="UP000700908"/>
    </source>
</evidence>
<feature type="compositionally biased region" description="Basic and acidic residues" evidence="1">
    <location>
        <begin position="116"/>
        <end position="128"/>
    </location>
</feature>
<dbReference type="PANTHER" id="PTHR30461:SF23">
    <property type="entry name" value="DNA RECOMBINASE-RELATED"/>
    <property type="match status" value="1"/>
</dbReference>
<gene>
    <name evidence="3" type="ORF">K6V98_06680</name>
</gene>
<reference evidence="3 4" key="1">
    <citation type="submission" date="2021-08" db="EMBL/GenBank/DDBJ databases">
        <title>Collinsella faecalis sp. nov. isolated from swine faeces.</title>
        <authorList>
            <person name="Oh B.S."/>
            <person name="Lee J.H."/>
        </authorList>
    </citation>
    <scope>NUCLEOTIDE SEQUENCE [LARGE SCALE GENOMIC DNA]</scope>
    <source>
        <strain evidence="3 4">AGMB00827</strain>
    </source>
</reference>
<evidence type="ECO:0000259" key="2">
    <source>
        <dbReference type="PROSITE" id="PS51737"/>
    </source>
</evidence>
<organism evidence="3 4">
    <name type="scientific">Collinsella ureilytica</name>
    <dbReference type="NCBI Taxonomy" id="2869515"/>
    <lineage>
        <taxon>Bacteria</taxon>
        <taxon>Bacillati</taxon>
        <taxon>Actinomycetota</taxon>
        <taxon>Coriobacteriia</taxon>
        <taxon>Coriobacteriales</taxon>
        <taxon>Coriobacteriaceae</taxon>
        <taxon>Collinsella</taxon>
    </lineage>
</organism>
<accession>A0ABS7ML44</accession>
<dbReference type="PROSITE" id="PS51737">
    <property type="entry name" value="RECOMBINASE_DNA_BIND"/>
    <property type="match status" value="1"/>
</dbReference>
<proteinExistence type="predicted"/>
<dbReference type="Proteomes" id="UP000700908">
    <property type="component" value="Unassembled WGS sequence"/>
</dbReference>
<dbReference type="EMBL" id="JAIMFO010000007">
    <property type="protein sequence ID" value="MBY4798028.1"/>
    <property type="molecule type" value="Genomic_DNA"/>
</dbReference>
<dbReference type="Pfam" id="PF07508">
    <property type="entry name" value="Recombinase"/>
    <property type="match status" value="1"/>
</dbReference>
<dbReference type="Gene3D" id="3.90.1750.20">
    <property type="entry name" value="Putative Large Serine Recombinase, Chain B, Domain 2"/>
    <property type="match status" value="1"/>
</dbReference>
<sequence length="137" mass="15495">MAYNAEHALYNGHKVWGYGVDDEKHYVVDDAVTPFVVSMFTRYADGEAMQSICDDLNARGLRTSRGALFGVKTMNKLLKNRAYIGEYHHGDITVEGDMPQIVDEELFERAQRRLVENKRNGSRRRESAQDGGVPRSG</sequence>
<dbReference type="PANTHER" id="PTHR30461">
    <property type="entry name" value="DNA-INVERTASE FROM LAMBDOID PROPHAGE"/>
    <property type="match status" value="1"/>
</dbReference>
<dbReference type="InterPro" id="IPR050639">
    <property type="entry name" value="SSR_resolvase"/>
</dbReference>